<dbReference type="EMBL" id="CP071503">
    <property type="protein sequence ID" value="QSX32044.1"/>
    <property type="molecule type" value="Genomic_DNA"/>
</dbReference>
<evidence type="ECO:0000256" key="1">
    <source>
        <dbReference type="ARBA" id="ARBA00023015"/>
    </source>
</evidence>
<feature type="domain" description="HTH araC/xylS-type" evidence="5">
    <location>
        <begin position="175"/>
        <end position="272"/>
    </location>
</feature>
<reference evidence="6 7" key="1">
    <citation type="submission" date="2021-03" db="EMBL/GenBank/DDBJ databases">
        <title>Novel species identification of genus Shewanella.</title>
        <authorList>
            <person name="Liu G."/>
            <person name="Zhang Q."/>
        </authorList>
    </citation>
    <scope>NUCLEOTIDE SEQUENCE [LARGE SCALE GENOMIC DNA]</scope>
    <source>
        <strain evidence="6 7">FJAT-51800</strain>
    </source>
</reference>
<dbReference type="Pfam" id="PF02311">
    <property type="entry name" value="AraC_binding"/>
    <property type="match status" value="1"/>
</dbReference>
<evidence type="ECO:0000256" key="3">
    <source>
        <dbReference type="ARBA" id="ARBA00023159"/>
    </source>
</evidence>
<dbReference type="Gene3D" id="1.10.10.60">
    <property type="entry name" value="Homeodomain-like"/>
    <property type="match status" value="2"/>
</dbReference>
<dbReference type="InterPro" id="IPR009057">
    <property type="entry name" value="Homeodomain-like_sf"/>
</dbReference>
<evidence type="ECO:0000313" key="7">
    <source>
        <dbReference type="Proteomes" id="UP000662770"/>
    </source>
</evidence>
<dbReference type="InterPro" id="IPR018060">
    <property type="entry name" value="HTH_AraC"/>
</dbReference>
<dbReference type="InterPro" id="IPR018062">
    <property type="entry name" value="HTH_AraC-typ_CS"/>
</dbReference>
<keyword evidence="2" id="KW-0238">DNA-binding</keyword>
<keyword evidence="4" id="KW-0804">Transcription</keyword>
<organism evidence="6 7">
    <name type="scientific">Shewanella avicenniae</name>
    <dbReference type="NCBI Taxonomy" id="2814294"/>
    <lineage>
        <taxon>Bacteria</taxon>
        <taxon>Pseudomonadati</taxon>
        <taxon>Pseudomonadota</taxon>
        <taxon>Gammaproteobacteria</taxon>
        <taxon>Alteromonadales</taxon>
        <taxon>Shewanellaceae</taxon>
        <taxon>Shewanella</taxon>
    </lineage>
</organism>
<dbReference type="InterPro" id="IPR003313">
    <property type="entry name" value="AraC-bd"/>
</dbReference>
<gene>
    <name evidence="6" type="ORF">JYB87_09585</name>
</gene>
<dbReference type="Pfam" id="PF12833">
    <property type="entry name" value="HTH_18"/>
    <property type="match status" value="1"/>
</dbReference>
<keyword evidence="7" id="KW-1185">Reference proteome</keyword>
<dbReference type="PANTHER" id="PTHR46796:SF11">
    <property type="entry name" value="TRANSCRIPTIONAL REGULATOR-RELATED"/>
    <property type="match status" value="1"/>
</dbReference>
<protein>
    <submittedName>
        <fullName evidence="6">AraC family transcriptional regulator</fullName>
    </submittedName>
</protein>
<dbReference type="SUPFAM" id="SSF51215">
    <property type="entry name" value="Regulatory protein AraC"/>
    <property type="match status" value="1"/>
</dbReference>
<dbReference type="RefSeq" id="WP_207353289.1">
    <property type="nucleotide sequence ID" value="NZ_CP071503.1"/>
</dbReference>
<dbReference type="PANTHER" id="PTHR46796">
    <property type="entry name" value="HTH-TYPE TRANSCRIPTIONAL ACTIVATOR RHAS-RELATED"/>
    <property type="match status" value="1"/>
</dbReference>
<dbReference type="PROSITE" id="PS00041">
    <property type="entry name" value="HTH_ARAC_FAMILY_1"/>
    <property type="match status" value="1"/>
</dbReference>
<dbReference type="InterPro" id="IPR037923">
    <property type="entry name" value="HTH-like"/>
</dbReference>
<keyword evidence="3" id="KW-0010">Activator</keyword>
<sequence length="284" mass="32204">MPAATCHIQHRLLDTLPGIELVQAKYQGFRFDKHVHDDVHIGVVDMGVQRFMHKGQGYLLAPQRLSIINPDEVHDGHGANDDDYQVQLLRIPSATLNAFAQTMGRKPQETFLQGPEVNDPQLYQQLLSLHYSLQGQTSALALDTQLIAVLSTLVSRYAEQTNVAALTKLNKGTLAQLKDYLLADIGHSHRLADLSKLFDLSEHQFLRQFRREFGITPHAYLLALRVDVARQLIKTDLPLAEVASAAGFYDQSHLTHAFKRRYSLTPAEYQRQIRQRQFFTIPLC</sequence>
<name>A0ABX7QL99_9GAMM</name>
<evidence type="ECO:0000256" key="4">
    <source>
        <dbReference type="ARBA" id="ARBA00023163"/>
    </source>
</evidence>
<evidence type="ECO:0000313" key="6">
    <source>
        <dbReference type="EMBL" id="QSX32044.1"/>
    </source>
</evidence>
<dbReference type="SUPFAM" id="SSF46689">
    <property type="entry name" value="Homeodomain-like"/>
    <property type="match status" value="2"/>
</dbReference>
<dbReference type="InterPro" id="IPR050204">
    <property type="entry name" value="AraC_XylS_family_regulators"/>
</dbReference>
<dbReference type="Proteomes" id="UP000662770">
    <property type="component" value="Chromosome"/>
</dbReference>
<dbReference type="SMART" id="SM00342">
    <property type="entry name" value="HTH_ARAC"/>
    <property type="match status" value="1"/>
</dbReference>
<evidence type="ECO:0000259" key="5">
    <source>
        <dbReference type="PROSITE" id="PS01124"/>
    </source>
</evidence>
<keyword evidence="1" id="KW-0805">Transcription regulation</keyword>
<accession>A0ABX7QL99</accession>
<dbReference type="PROSITE" id="PS01124">
    <property type="entry name" value="HTH_ARAC_FAMILY_2"/>
    <property type="match status" value="1"/>
</dbReference>
<proteinExistence type="predicted"/>
<evidence type="ECO:0000256" key="2">
    <source>
        <dbReference type="ARBA" id="ARBA00023125"/>
    </source>
</evidence>